<dbReference type="OrthoDB" id="28092at2759"/>
<keyword evidence="14" id="KW-1185">Reference proteome</keyword>
<evidence type="ECO:0000313" key="13">
    <source>
        <dbReference type="EMBL" id="KAG7661538.1"/>
    </source>
</evidence>
<proteinExistence type="inferred from homology"/>
<keyword evidence="4 10" id="KW-0812">Transmembrane</keyword>
<accession>A0A8J5QJD6</accession>
<evidence type="ECO:0000256" key="5">
    <source>
        <dbReference type="ARBA" id="ARBA00022729"/>
    </source>
</evidence>
<evidence type="ECO:0000256" key="8">
    <source>
        <dbReference type="ARBA" id="ARBA00023136"/>
    </source>
</evidence>
<dbReference type="PANTHER" id="PTHR21573:SF0">
    <property type="entry name" value="ER MEMBRANE PROTEIN COMPLEX SUBUNIT 1"/>
    <property type="match status" value="1"/>
</dbReference>
<dbReference type="InterPro" id="IPR011678">
    <property type="entry name" value="EMC1_C"/>
</dbReference>
<comment type="caution">
    <text evidence="13">The sequence shown here is derived from an EMBL/GenBank/DDBJ whole genome shotgun (WGS) entry which is preliminary data.</text>
</comment>
<organism evidence="13 14">
    <name type="scientific">[Candida] subhashii</name>
    <dbReference type="NCBI Taxonomy" id="561895"/>
    <lineage>
        <taxon>Eukaryota</taxon>
        <taxon>Fungi</taxon>
        <taxon>Dikarya</taxon>
        <taxon>Ascomycota</taxon>
        <taxon>Saccharomycotina</taxon>
        <taxon>Pichiomycetes</taxon>
        <taxon>Debaryomycetaceae</taxon>
        <taxon>Spathaspora</taxon>
    </lineage>
</organism>
<feature type="transmembrane region" description="Helical" evidence="10">
    <location>
        <begin position="857"/>
        <end position="876"/>
    </location>
</feature>
<dbReference type="Pfam" id="PF07774">
    <property type="entry name" value="EMC1_C"/>
    <property type="match status" value="1"/>
</dbReference>
<dbReference type="GO" id="GO:0034975">
    <property type="term" value="P:protein folding in endoplasmic reticulum"/>
    <property type="evidence" value="ECO:0007669"/>
    <property type="project" value="TreeGrafter"/>
</dbReference>
<sequence length="886" mass="100640">MRFHNWSVVLLFISIAHAVLLDDAFSNKETINYIYRQLSQIQLINNDIIIGRTIIGNQLVGIDVKGSNSINWKIDLDNFGNHTSGLEYISSDTKVYVYDGQQSEIYQIDGMTGRLKVIELENEPIQLADDKHGMFVVDSHGGLSYIDHETGSISKIECQEDVQFLRVDGMRNGYTYLIINDSRLKKLSTQKKVIVDTEISVGGGSIKQFKSGIIVSENDQLFRFNDKKKSFDRIENDAYKNLIVIDENYLYSILIDSIKIITIKNNNKVELVEEIPIKRNSKIDLLSSSLNDFIIISDMIGTRSIYDLTDLLITKDVNSIRKFNIKTDKQFQHDFLTTENNELYLLSLNSSLFGELHSLFDGNLFKKIKPANHQYSSKTNSYIIINQPDLESTIHEVQSILQEADTGFIFTNWIHRVRRHLVELGRFIVSLAKPSLVNQGAKINEFGFDKLIIFFDEDHKQLVAIKSSNGEVFWVSEHINDNFISLNSVGKEAEEEDILVIFDSYVLVVNSHNGEVVQRIPNNNQYVEVVNVQGDGFALRTKNNKYLLPRAINEDAFFTTQVSDHEIIGQIIPAKQVLSRQTWKFGFDNENEKIIAVAKIPSESTTASLGIPLVDKTVLYKYLNPNLISILTQQSTVLKLYLLDGITGNLLHTYSHDPNLIIDPESIKIIMDDNWIIYTYFTKSPKLEQRITVVDLFHSSNPSSTSSTSNLNTTTKIGTISSKSFIYPERILSLTSTQSIHGITTKSILAITESGNLVEIPKYILNSRRIDDRHLTAEDFQNDYRMTAYDPIVAKNNYQTLNHKQQLDTGGKILIKPTHYESSIVVCYYGTGVQYCSILQPSGSFDFLSQGFDRVKLLITLVVLVVGVVISKPFVFNKKLNSEWID</sequence>
<protein>
    <recommendedName>
        <fullName evidence="3">ER membrane protein complex subunit 1</fullName>
    </recommendedName>
</protein>
<dbReference type="EMBL" id="JAGSYN010000218">
    <property type="protein sequence ID" value="KAG7661538.1"/>
    <property type="molecule type" value="Genomic_DNA"/>
</dbReference>
<evidence type="ECO:0000256" key="9">
    <source>
        <dbReference type="ARBA" id="ARBA00023180"/>
    </source>
</evidence>
<evidence type="ECO:0000256" key="6">
    <source>
        <dbReference type="ARBA" id="ARBA00022824"/>
    </source>
</evidence>
<evidence type="ECO:0000256" key="10">
    <source>
        <dbReference type="SAM" id="Phobius"/>
    </source>
</evidence>
<feature type="signal peptide" evidence="11">
    <location>
        <begin position="1"/>
        <end position="18"/>
    </location>
</feature>
<dbReference type="RefSeq" id="XP_049261771.1">
    <property type="nucleotide sequence ID" value="XM_049409016.1"/>
</dbReference>
<keyword evidence="9" id="KW-0325">Glycoprotein</keyword>
<keyword evidence="7 10" id="KW-1133">Transmembrane helix</keyword>
<evidence type="ECO:0000256" key="11">
    <source>
        <dbReference type="SAM" id="SignalP"/>
    </source>
</evidence>
<evidence type="ECO:0000256" key="1">
    <source>
        <dbReference type="ARBA" id="ARBA00004115"/>
    </source>
</evidence>
<dbReference type="Proteomes" id="UP000694255">
    <property type="component" value="Unassembled WGS sequence"/>
</dbReference>
<keyword evidence="5 11" id="KW-0732">Signal</keyword>
<evidence type="ECO:0000256" key="2">
    <source>
        <dbReference type="ARBA" id="ARBA00007904"/>
    </source>
</evidence>
<evidence type="ECO:0000313" key="14">
    <source>
        <dbReference type="Proteomes" id="UP000694255"/>
    </source>
</evidence>
<reference evidence="13 14" key="1">
    <citation type="journal article" date="2021" name="DNA Res.">
        <title>Genome analysis of Candida subhashii reveals its hybrid nature and dual mitochondrial genome conformations.</title>
        <authorList>
            <person name="Mixao V."/>
            <person name="Hegedusova E."/>
            <person name="Saus E."/>
            <person name="Pryszcz L.P."/>
            <person name="Cillingova A."/>
            <person name="Nosek J."/>
            <person name="Gabaldon T."/>
        </authorList>
    </citation>
    <scope>NUCLEOTIDE SEQUENCE [LARGE SCALE GENOMIC DNA]</scope>
    <source>
        <strain evidence="13 14">CBS 10753</strain>
    </source>
</reference>
<evidence type="ECO:0000256" key="3">
    <source>
        <dbReference type="ARBA" id="ARBA00020824"/>
    </source>
</evidence>
<keyword evidence="6" id="KW-0256">Endoplasmic reticulum</keyword>
<dbReference type="GeneID" id="73471797"/>
<comment type="subcellular location">
    <subcellularLocation>
        <location evidence="1">Endoplasmic reticulum membrane</location>
        <topology evidence="1">Single-pass type I membrane protein</topology>
    </subcellularLocation>
</comment>
<keyword evidence="8 10" id="KW-0472">Membrane</keyword>
<dbReference type="GO" id="GO:0072546">
    <property type="term" value="C:EMC complex"/>
    <property type="evidence" value="ECO:0007669"/>
    <property type="project" value="InterPro"/>
</dbReference>
<feature type="chain" id="PRO_5035273068" description="ER membrane protein complex subunit 1" evidence="11">
    <location>
        <begin position="19"/>
        <end position="886"/>
    </location>
</feature>
<evidence type="ECO:0000256" key="4">
    <source>
        <dbReference type="ARBA" id="ARBA00022692"/>
    </source>
</evidence>
<evidence type="ECO:0000256" key="7">
    <source>
        <dbReference type="ARBA" id="ARBA00022989"/>
    </source>
</evidence>
<dbReference type="AlphaFoldDB" id="A0A8J5QJD6"/>
<comment type="similarity">
    <text evidence="2">Belongs to the EMC1 family.</text>
</comment>
<feature type="domain" description="ER membrane protein complex subunit 1 C-terminal" evidence="12">
    <location>
        <begin position="672"/>
        <end position="884"/>
    </location>
</feature>
<name>A0A8J5QJD6_9ASCO</name>
<dbReference type="PANTHER" id="PTHR21573">
    <property type="entry name" value="ER MEMBRANE PROTEIN COMPLEX SUBUNIT 1"/>
    <property type="match status" value="1"/>
</dbReference>
<gene>
    <name evidence="13" type="ORF">J8A68_004997</name>
</gene>
<evidence type="ECO:0000259" key="12">
    <source>
        <dbReference type="Pfam" id="PF07774"/>
    </source>
</evidence>
<dbReference type="InterPro" id="IPR026895">
    <property type="entry name" value="EMC1"/>
</dbReference>